<dbReference type="PROSITE" id="PS51257">
    <property type="entry name" value="PROKAR_LIPOPROTEIN"/>
    <property type="match status" value="1"/>
</dbReference>
<organism evidence="2 3">
    <name type="scientific">Marinomonas profundimaris</name>
    <dbReference type="NCBI Taxonomy" id="1208321"/>
    <lineage>
        <taxon>Bacteria</taxon>
        <taxon>Pseudomonadati</taxon>
        <taxon>Pseudomonadota</taxon>
        <taxon>Gammaproteobacteria</taxon>
        <taxon>Oceanospirillales</taxon>
        <taxon>Oceanospirillaceae</taxon>
        <taxon>Marinomonas</taxon>
    </lineage>
</organism>
<name>W1RZF0_9GAMM</name>
<accession>W1RZF0</accession>
<dbReference type="Proteomes" id="UP000018857">
    <property type="component" value="Unassembled WGS sequence"/>
</dbReference>
<proteinExistence type="predicted"/>
<keyword evidence="3" id="KW-1185">Reference proteome</keyword>
<feature type="signal peptide" evidence="1">
    <location>
        <begin position="1"/>
        <end position="20"/>
    </location>
</feature>
<evidence type="ECO:0000313" key="2">
    <source>
        <dbReference type="EMBL" id="ETI62571.1"/>
    </source>
</evidence>
<evidence type="ECO:0000256" key="1">
    <source>
        <dbReference type="SAM" id="SignalP"/>
    </source>
</evidence>
<keyword evidence="1" id="KW-0732">Signal</keyword>
<dbReference type="eggNOG" id="ENOG502ZBXB">
    <property type="taxonomic scope" value="Bacteria"/>
</dbReference>
<gene>
    <name evidence="2" type="ORF">D104_02180</name>
</gene>
<dbReference type="EMBL" id="AYOZ01000001">
    <property type="protein sequence ID" value="ETI62571.1"/>
    <property type="molecule type" value="Genomic_DNA"/>
</dbReference>
<reference evidence="2 3" key="1">
    <citation type="journal article" date="2014" name="Genome Announc.">
        <title>Draft Genome Sequence of Marinomonas sp. Strain D104, a Polycyclic Aromatic Hydrocarbon-Degrading Bacterium from the Deep-Sea Sediment of the Arctic Ocean.</title>
        <authorList>
            <person name="Dong C."/>
            <person name="Bai X."/>
            <person name="Lai Q."/>
            <person name="Xie Y."/>
            <person name="Chen X."/>
            <person name="Shao Z."/>
        </authorList>
    </citation>
    <scope>NUCLEOTIDE SEQUENCE [LARGE SCALE GENOMIC DNA]</scope>
    <source>
        <strain evidence="2 3">D104</strain>
    </source>
</reference>
<evidence type="ECO:0000313" key="3">
    <source>
        <dbReference type="Proteomes" id="UP000018857"/>
    </source>
</evidence>
<evidence type="ECO:0008006" key="4">
    <source>
        <dbReference type="Google" id="ProtNLM"/>
    </source>
</evidence>
<dbReference type="AlphaFoldDB" id="W1RZF0"/>
<sequence>MKLITLLLVSFLLTACTSNPMGTISIRSVDQKGNLESPLVNSAELIDDKYTIFKTEEDGSTSGDDAYAIYLTDSYLKYLSDWWGINEVIFVVEFTEAVTGNRETDTTTKILGPYENMADGIKAPFFNKALYGPKKMESDLLTMNIKVYEYDLDESDQSSAMLEFIASAAESFSLSNPVTLGEIKVAKEIANTLLLANENDLVMNLDVDFVAGNADYVSSNHSNVLPLKSGQFIIVKQEGCSVGTCYDYFSNDWSNLPGLIPDFFMLIPTTLNRAFTDTPDRSSLKEFKDEGLKVTKAGLTTINKQGAPIGIYKDKTWLRLNIVKGGDTSQWTARKALYPSAEEIEALLKNPNSFETENLQNITQGLIKAQQSLVEAKAGITLTSLQSQKETHFIDQANPTSDLCIKYTNNIDIIQATFTSTDALAVDLSLLSDSKGASCYQLSPTATDDAKAFAKGSGSFIVNYGVNGKVKVKSIPVLANNKITNEDFASECTVFNGEGSKSYQLKLIDLNNKVEQVTNITLADTDTSFTINKNDISLGGMFSAAGSQTITIKGILGGTANLSKECIADT</sequence>
<dbReference type="PATRIC" id="fig|1208321.3.peg.446"/>
<feature type="chain" id="PRO_5004809699" description="Lipoprotein" evidence="1">
    <location>
        <begin position="21"/>
        <end position="570"/>
    </location>
</feature>
<protein>
    <recommendedName>
        <fullName evidence="4">Lipoprotein</fullName>
    </recommendedName>
</protein>
<comment type="caution">
    <text evidence="2">The sequence shown here is derived from an EMBL/GenBank/DDBJ whole genome shotgun (WGS) entry which is preliminary data.</text>
</comment>